<evidence type="ECO:0000256" key="3">
    <source>
        <dbReference type="ARBA" id="ARBA00023125"/>
    </source>
</evidence>
<evidence type="ECO:0000256" key="5">
    <source>
        <dbReference type="ARBA" id="ARBA00023242"/>
    </source>
</evidence>
<evidence type="ECO:0000256" key="6">
    <source>
        <dbReference type="SAM" id="Phobius"/>
    </source>
</evidence>
<keyword evidence="4" id="KW-0804">Transcription</keyword>
<dbReference type="Gene3D" id="2.40.330.10">
    <property type="entry name" value="DNA-binding pseudobarrel domain"/>
    <property type="match status" value="1"/>
</dbReference>
<keyword evidence="6" id="KW-0812">Transmembrane</keyword>
<evidence type="ECO:0000313" key="8">
    <source>
        <dbReference type="EMBL" id="PWA95698.1"/>
    </source>
</evidence>
<dbReference type="GO" id="GO:0005634">
    <property type="term" value="C:nucleus"/>
    <property type="evidence" value="ECO:0007669"/>
    <property type="project" value="UniProtKB-SubCell"/>
</dbReference>
<proteinExistence type="predicted"/>
<dbReference type="STRING" id="35608.A0A2U1QCH1"/>
<comment type="caution">
    <text evidence="8">The sequence shown here is derived from an EMBL/GenBank/DDBJ whole genome shotgun (WGS) entry which is preliminary data.</text>
</comment>
<dbReference type="CDD" id="cd10017">
    <property type="entry name" value="B3_DNA"/>
    <property type="match status" value="1"/>
</dbReference>
<dbReference type="Proteomes" id="UP000245207">
    <property type="component" value="Unassembled WGS sequence"/>
</dbReference>
<sequence>MDGILKTQNSHDYVIAATSKFHEFILQPIHTTCLASANQWIQIERGTRVMCKECSKINSFLVRNFYNLMDPADGIQTEPHYWPTAIYPKYPFYFYPVSLICYILIFLAYTLILTITSLKKALLFERVLTNADKEFDFSYILIPKILAEAYLPKPNKHYAEGFCIVDANDNSWNLSIQLDRELYILEGLEKYTFSNNLKVGDTVTFYRLVPDGQYQISFRKNHLPRNTPLPMITTTHHCYLSPSLIYIAIVAIVPNPSHISVNVLCRPVVATIMFFCYGYKCG</sequence>
<dbReference type="InterPro" id="IPR003340">
    <property type="entry name" value="B3_DNA-bd"/>
</dbReference>
<comment type="subcellular location">
    <subcellularLocation>
        <location evidence="1">Nucleus</location>
    </subcellularLocation>
</comment>
<dbReference type="GO" id="GO:0003677">
    <property type="term" value="F:DNA binding"/>
    <property type="evidence" value="ECO:0007669"/>
    <property type="project" value="UniProtKB-KW"/>
</dbReference>
<evidence type="ECO:0000256" key="4">
    <source>
        <dbReference type="ARBA" id="ARBA00023163"/>
    </source>
</evidence>
<keyword evidence="6" id="KW-1133">Transmembrane helix</keyword>
<keyword evidence="5" id="KW-0539">Nucleus</keyword>
<dbReference type="SMART" id="SM01019">
    <property type="entry name" value="B3"/>
    <property type="match status" value="1"/>
</dbReference>
<dbReference type="EMBL" id="PKPP01000223">
    <property type="protein sequence ID" value="PWA95698.1"/>
    <property type="molecule type" value="Genomic_DNA"/>
</dbReference>
<evidence type="ECO:0000313" key="9">
    <source>
        <dbReference type="Proteomes" id="UP000245207"/>
    </source>
</evidence>
<protein>
    <submittedName>
        <fullName evidence="8">B3 domain-containing transcription repressor VAL1</fullName>
    </submittedName>
</protein>
<organism evidence="8 9">
    <name type="scientific">Artemisia annua</name>
    <name type="common">Sweet wormwood</name>
    <dbReference type="NCBI Taxonomy" id="35608"/>
    <lineage>
        <taxon>Eukaryota</taxon>
        <taxon>Viridiplantae</taxon>
        <taxon>Streptophyta</taxon>
        <taxon>Embryophyta</taxon>
        <taxon>Tracheophyta</taxon>
        <taxon>Spermatophyta</taxon>
        <taxon>Magnoliopsida</taxon>
        <taxon>eudicotyledons</taxon>
        <taxon>Gunneridae</taxon>
        <taxon>Pentapetalae</taxon>
        <taxon>asterids</taxon>
        <taxon>campanulids</taxon>
        <taxon>Asterales</taxon>
        <taxon>Asteraceae</taxon>
        <taxon>Asteroideae</taxon>
        <taxon>Anthemideae</taxon>
        <taxon>Artemisiinae</taxon>
        <taxon>Artemisia</taxon>
    </lineage>
</organism>
<keyword evidence="2" id="KW-0805">Transcription regulation</keyword>
<evidence type="ECO:0000256" key="2">
    <source>
        <dbReference type="ARBA" id="ARBA00023015"/>
    </source>
</evidence>
<evidence type="ECO:0000256" key="1">
    <source>
        <dbReference type="ARBA" id="ARBA00004123"/>
    </source>
</evidence>
<feature type="transmembrane region" description="Helical" evidence="6">
    <location>
        <begin position="92"/>
        <end position="116"/>
    </location>
</feature>
<evidence type="ECO:0000259" key="7">
    <source>
        <dbReference type="SMART" id="SM01019"/>
    </source>
</evidence>
<dbReference type="InterPro" id="IPR015300">
    <property type="entry name" value="DNA-bd_pseudobarrel_sf"/>
</dbReference>
<accession>A0A2U1QCH1</accession>
<feature type="domain" description="TF-B3" evidence="7">
    <location>
        <begin position="124"/>
        <end position="222"/>
    </location>
</feature>
<keyword evidence="6" id="KW-0472">Membrane</keyword>
<reference evidence="8 9" key="1">
    <citation type="journal article" date="2018" name="Mol. Plant">
        <title>The genome of Artemisia annua provides insight into the evolution of Asteraceae family and artemisinin biosynthesis.</title>
        <authorList>
            <person name="Shen Q."/>
            <person name="Zhang L."/>
            <person name="Liao Z."/>
            <person name="Wang S."/>
            <person name="Yan T."/>
            <person name="Shi P."/>
            <person name="Liu M."/>
            <person name="Fu X."/>
            <person name="Pan Q."/>
            <person name="Wang Y."/>
            <person name="Lv Z."/>
            <person name="Lu X."/>
            <person name="Zhang F."/>
            <person name="Jiang W."/>
            <person name="Ma Y."/>
            <person name="Chen M."/>
            <person name="Hao X."/>
            <person name="Li L."/>
            <person name="Tang Y."/>
            <person name="Lv G."/>
            <person name="Zhou Y."/>
            <person name="Sun X."/>
            <person name="Brodelius P.E."/>
            <person name="Rose J.K.C."/>
            <person name="Tang K."/>
        </authorList>
    </citation>
    <scope>NUCLEOTIDE SEQUENCE [LARGE SCALE GENOMIC DNA]</scope>
    <source>
        <strain evidence="9">cv. Huhao1</strain>
        <tissue evidence="8">Leaf</tissue>
    </source>
</reference>
<dbReference type="SUPFAM" id="SSF101936">
    <property type="entry name" value="DNA-binding pseudobarrel domain"/>
    <property type="match status" value="1"/>
</dbReference>
<keyword evidence="9" id="KW-1185">Reference proteome</keyword>
<dbReference type="AlphaFoldDB" id="A0A2U1QCH1"/>
<gene>
    <name evidence="8" type="ORF">CTI12_AA047480</name>
</gene>
<keyword evidence="3" id="KW-0238">DNA-binding</keyword>
<name>A0A2U1QCH1_ARTAN</name>